<evidence type="ECO:0000256" key="4">
    <source>
        <dbReference type="ARBA" id="ARBA00023002"/>
    </source>
</evidence>
<dbReference type="PANTHER" id="PTHR46696">
    <property type="entry name" value="P450, PUTATIVE (EUROFUNG)-RELATED"/>
    <property type="match status" value="1"/>
</dbReference>
<evidence type="ECO:0000256" key="2">
    <source>
        <dbReference type="ARBA" id="ARBA00022617"/>
    </source>
</evidence>
<dbReference type="InterPro" id="IPR001128">
    <property type="entry name" value="Cyt_P450"/>
</dbReference>
<dbReference type="EMBL" id="CP073249">
    <property type="protein sequence ID" value="QUF04963.1"/>
    <property type="molecule type" value="Genomic_DNA"/>
</dbReference>
<feature type="compositionally biased region" description="Pro residues" evidence="8">
    <location>
        <begin position="19"/>
        <end position="28"/>
    </location>
</feature>
<proteinExistence type="inferred from homology"/>
<dbReference type="InterPro" id="IPR017972">
    <property type="entry name" value="Cyt_P450_CS"/>
</dbReference>
<dbReference type="FunFam" id="1.10.630.10:FF:000018">
    <property type="entry name" value="Cytochrome P450 monooxygenase"/>
    <property type="match status" value="1"/>
</dbReference>
<keyword evidence="2 7" id="KW-0349">Heme</keyword>
<evidence type="ECO:0000256" key="7">
    <source>
        <dbReference type="RuleBase" id="RU000461"/>
    </source>
</evidence>
<keyword evidence="5 7" id="KW-0408">Iron</keyword>
<gene>
    <name evidence="9" type="ORF">KCV87_02185</name>
</gene>
<dbReference type="SUPFAM" id="SSF48264">
    <property type="entry name" value="Cytochrome P450"/>
    <property type="match status" value="1"/>
</dbReference>
<dbReference type="Gene3D" id="1.10.630.10">
    <property type="entry name" value="Cytochrome P450"/>
    <property type="match status" value="1"/>
</dbReference>
<dbReference type="InterPro" id="IPR036396">
    <property type="entry name" value="Cyt_P450_sf"/>
</dbReference>
<evidence type="ECO:0000313" key="9">
    <source>
        <dbReference type="EMBL" id="QUF04963.1"/>
    </source>
</evidence>
<dbReference type="PRINTS" id="PR00359">
    <property type="entry name" value="BP450"/>
</dbReference>
<evidence type="ECO:0000256" key="5">
    <source>
        <dbReference type="ARBA" id="ARBA00023004"/>
    </source>
</evidence>
<dbReference type="Pfam" id="PF00067">
    <property type="entry name" value="p450"/>
    <property type="match status" value="1"/>
</dbReference>
<protein>
    <submittedName>
        <fullName evidence="9">Cytochrome P450</fullName>
    </submittedName>
</protein>
<dbReference type="CDD" id="cd20625">
    <property type="entry name" value="CYP164-like"/>
    <property type="match status" value="1"/>
</dbReference>
<reference evidence="9" key="1">
    <citation type="submission" date="2021-04" db="EMBL/GenBank/DDBJ databases">
        <title>Genomic sequence of Actinosynnema pretiosum subsp. pretiosum ATCC 31280 (C-14919).</title>
        <authorList>
            <person name="Bai L."/>
            <person name="Wang X."/>
            <person name="Xiao Y."/>
        </authorList>
    </citation>
    <scope>NUCLEOTIDE SEQUENCE</scope>
    <source>
        <strain evidence="9">ATCC 31280</strain>
    </source>
</reference>
<comment type="similarity">
    <text evidence="1 7">Belongs to the cytochrome P450 family.</text>
</comment>
<dbReference type="PANTHER" id="PTHR46696:SF4">
    <property type="entry name" value="BIOTIN BIOSYNTHESIS CYTOCHROME P450"/>
    <property type="match status" value="1"/>
</dbReference>
<evidence type="ECO:0000256" key="1">
    <source>
        <dbReference type="ARBA" id="ARBA00010617"/>
    </source>
</evidence>
<dbReference type="GO" id="GO:0036199">
    <property type="term" value="F:cholest-4-en-3-one 26-monooxygenase activity"/>
    <property type="evidence" value="ECO:0007669"/>
    <property type="project" value="TreeGrafter"/>
</dbReference>
<sequence>MTATLEPTILEPTTLEPAAPAPAAPPTTLPTTPLTAPVFTERYLLDPAVNADPYPYLNALRDHAPVHWSPLHRAWLVTGHAQLVGALREPAASADRVGPLRDAVPEGARDSAERAFGTLSRWMVFTDAPDHRRLRQVFQEQFSARAINRYRPLIERVTRALLTRRAVPGRVGDLIADVAKPLPALVFARWLGVPQQHHASFWYWNAKVGELVLGGAQEEREYRTSLQSLVNLEEYLADLVGKRRADPQDDLISAVLAGGQVGDKVTEDEFVGMLTQMAFAGGETTSNLIANAARALLLDPEQLAAVRADPGLVGAAVEEAMRFDGPSKMSIRLASRDFELSGARVRAGDRLFLVTAAANRDPSRYPDPDRYQVTRADTAHLGFGFGAHFCIGAALARLVARSVLGFLVTEYPGLRLEGDRHTWQPSLLNRSLTALPVRY</sequence>
<feature type="region of interest" description="Disordered" evidence="8">
    <location>
        <begin position="1"/>
        <end position="32"/>
    </location>
</feature>
<dbReference type="GO" id="GO:0006707">
    <property type="term" value="P:cholesterol catabolic process"/>
    <property type="evidence" value="ECO:0007669"/>
    <property type="project" value="TreeGrafter"/>
</dbReference>
<dbReference type="Proteomes" id="UP000677152">
    <property type="component" value="Chromosome"/>
</dbReference>
<dbReference type="AlphaFoldDB" id="A0AA45L8Y2"/>
<evidence type="ECO:0000313" key="10">
    <source>
        <dbReference type="Proteomes" id="UP000677152"/>
    </source>
</evidence>
<accession>A0AA45L8Y2</accession>
<keyword evidence="3 7" id="KW-0479">Metal-binding</keyword>
<keyword evidence="6 7" id="KW-0503">Monooxygenase</keyword>
<organism evidence="9 10">
    <name type="scientific">Actinosynnema pretiosum subsp. pretiosum</name>
    <dbReference type="NCBI Taxonomy" id="103721"/>
    <lineage>
        <taxon>Bacteria</taxon>
        <taxon>Bacillati</taxon>
        <taxon>Actinomycetota</taxon>
        <taxon>Actinomycetes</taxon>
        <taxon>Pseudonocardiales</taxon>
        <taxon>Pseudonocardiaceae</taxon>
        <taxon>Actinosynnema</taxon>
    </lineage>
</organism>
<evidence type="ECO:0000256" key="6">
    <source>
        <dbReference type="ARBA" id="ARBA00023033"/>
    </source>
</evidence>
<evidence type="ECO:0000256" key="3">
    <source>
        <dbReference type="ARBA" id="ARBA00022723"/>
    </source>
</evidence>
<dbReference type="GO" id="GO:0008395">
    <property type="term" value="F:steroid hydroxylase activity"/>
    <property type="evidence" value="ECO:0007669"/>
    <property type="project" value="TreeGrafter"/>
</dbReference>
<feature type="compositionally biased region" description="Low complexity" evidence="8">
    <location>
        <begin position="1"/>
        <end position="18"/>
    </location>
</feature>
<dbReference type="GO" id="GO:0020037">
    <property type="term" value="F:heme binding"/>
    <property type="evidence" value="ECO:0007669"/>
    <property type="project" value="InterPro"/>
</dbReference>
<dbReference type="GO" id="GO:0005506">
    <property type="term" value="F:iron ion binding"/>
    <property type="evidence" value="ECO:0007669"/>
    <property type="project" value="InterPro"/>
</dbReference>
<dbReference type="PROSITE" id="PS00086">
    <property type="entry name" value="CYTOCHROME_P450"/>
    <property type="match status" value="1"/>
</dbReference>
<keyword evidence="4 7" id="KW-0560">Oxidoreductase</keyword>
<dbReference type="InterPro" id="IPR002397">
    <property type="entry name" value="Cyt_P450_B"/>
</dbReference>
<name>A0AA45L8Y2_9PSEU</name>
<evidence type="ECO:0000256" key="8">
    <source>
        <dbReference type="SAM" id="MobiDB-lite"/>
    </source>
</evidence>